<dbReference type="InterPro" id="IPR050171">
    <property type="entry name" value="MFS_Transporters"/>
</dbReference>
<name>A0A2N6VNQ8_9MICO</name>
<dbReference type="Gene3D" id="1.20.1250.20">
    <property type="entry name" value="MFS general substrate transporter like domains"/>
    <property type="match status" value="2"/>
</dbReference>
<evidence type="ECO:0000259" key="9">
    <source>
        <dbReference type="PROSITE" id="PS50850"/>
    </source>
</evidence>
<feature type="transmembrane region" description="Helical" evidence="8">
    <location>
        <begin position="70"/>
        <end position="91"/>
    </location>
</feature>
<feature type="transmembrane region" description="Helical" evidence="8">
    <location>
        <begin position="268"/>
        <end position="291"/>
    </location>
</feature>
<dbReference type="Proteomes" id="UP000235598">
    <property type="component" value="Unassembled WGS sequence"/>
</dbReference>
<evidence type="ECO:0000313" key="10">
    <source>
        <dbReference type="EMBL" id="PMD05754.1"/>
    </source>
</evidence>
<protein>
    <submittedName>
        <fullName evidence="10">Arabinose efflux permease</fullName>
    </submittedName>
</protein>
<dbReference type="PANTHER" id="PTHR23517">
    <property type="entry name" value="RESISTANCE PROTEIN MDTM, PUTATIVE-RELATED-RELATED"/>
    <property type="match status" value="1"/>
</dbReference>
<keyword evidence="4 8" id="KW-0812">Transmembrane</keyword>
<accession>A0A2N6VNQ8</accession>
<feature type="transmembrane region" description="Helical" evidence="8">
    <location>
        <begin position="160"/>
        <end position="187"/>
    </location>
</feature>
<evidence type="ECO:0000313" key="11">
    <source>
        <dbReference type="Proteomes" id="UP000235598"/>
    </source>
</evidence>
<proteinExistence type="predicted"/>
<keyword evidence="6 8" id="KW-0472">Membrane</keyword>
<evidence type="ECO:0000256" key="5">
    <source>
        <dbReference type="ARBA" id="ARBA00022989"/>
    </source>
</evidence>
<feature type="transmembrane region" description="Helical" evidence="8">
    <location>
        <begin position="391"/>
        <end position="413"/>
    </location>
</feature>
<gene>
    <name evidence="10" type="ORF">CJ199_07070</name>
</gene>
<comment type="subcellular location">
    <subcellularLocation>
        <location evidence="1">Cell membrane</location>
        <topology evidence="1">Multi-pass membrane protein</topology>
    </subcellularLocation>
</comment>
<evidence type="ECO:0000256" key="3">
    <source>
        <dbReference type="ARBA" id="ARBA00022475"/>
    </source>
</evidence>
<feature type="transmembrane region" description="Helical" evidence="8">
    <location>
        <begin position="303"/>
        <end position="323"/>
    </location>
</feature>
<feature type="transmembrane region" description="Helical" evidence="8">
    <location>
        <begin position="40"/>
        <end position="63"/>
    </location>
</feature>
<comment type="caution">
    <text evidence="10">The sequence shown here is derived from an EMBL/GenBank/DDBJ whole genome shotgun (WGS) entry which is preliminary data.</text>
</comment>
<dbReference type="RefSeq" id="WP_102238771.1">
    <property type="nucleotide sequence ID" value="NZ_BAAAIM010000004.1"/>
</dbReference>
<dbReference type="GO" id="GO:0005886">
    <property type="term" value="C:plasma membrane"/>
    <property type="evidence" value="ECO:0007669"/>
    <property type="project" value="UniProtKB-SubCell"/>
</dbReference>
<feature type="domain" description="Major facilitator superfamily (MFS) profile" evidence="9">
    <location>
        <begin position="232"/>
        <end position="427"/>
    </location>
</feature>
<dbReference type="EMBL" id="PNHK01000002">
    <property type="protein sequence ID" value="PMD05754.1"/>
    <property type="molecule type" value="Genomic_DNA"/>
</dbReference>
<dbReference type="OrthoDB" id="3285241at2"/>
<dbReference type="InterPro" id="IPR036259">
    <property type="entry name" value="MFS_trans_sf"/>
</dbReference>
<feature type="transmembrane region" description="Helical" evidence="8">
    <location>
        <begin position="329"/>
        <end position="352"/>
    </location>
</feature>
<dbReference type="Pfam" id="PF07690">
    <property type="entry name" value="MFS_1"/>
    <property type="match status" value="2"/>
</dbReference>
<dbReference type="PANTHER" id="PTHR23517:SF3">
    <property type="entry name" value="INTEGRAL MEMBRANE TRANSPORT PROTEIN"/>
    <property type="match status" value="1"/>
</dbReference>
<feature type="region of interest" description="Disordered" evidence="7">
    <location>
        <begin position="207"/>
        <end position="226"/>
    </location>
</feature>
<keyword evidence="2" id="KW-0813">Transport</keyword>
<dbReference type="InterPro" id="IPR011701">
    <property type="entry name" value="MFS"/>
</dbReference>
<evidence type="ECO:0000256" key="8">
    <source>
        <dbReference type="SAM" id="Phobius"/>
    </source>
</evidence>
<feature type="transmembrane region" description="Helical" evidence="8">
    <location>
        <begin position="235"/>
        <end position="256"/>
    </location>
</feature>
<dbReference type="AlphaFoldDB" id="A0A2N6VNQ8"/>
<evidence type="ECO:0000256" key="2">
    <source>
        <dbReference type="ARBA" id="ARBA00022448"/>
    </source>
</evidence>
<dbReference type="SUPFAM" id="SSF103473">
    <property type="entry name" value="MFS general substrate transporter"/>
    <property type="match status" value="1"/>
</dbReference>
<feature type="domain" description="Major facilitator superfamily (MFS) profile" evidence="9">
    <location>
        <begin position="1"/>
        <end position="194"/>
    </location>
</feature>
<evidence type="ECO:0000256" key="4">
    <source>
        <dbReference type="ARBA" id="ARBA00022692"/>
    </source>
</evidence>
<dbReference type="GO" id="GO:0022857">
    <property type="term" value="F:transmembrane transporter activity"/>
    <property type="evidence" value="ECO:0007669"/>
    <property type="project" value="InterPro"/>
</dbReference>
<feature type="transmembrane region" description="Helical" evidence="8">
    <location>
        <begin position="97"/>
        <end position="115"/>
    </location>
</feature>
<dbReference type="InterPro" id="IPR020846">
    <property type="entry name" value="MFS_dom"/>
</dbReference>
<sequence>MYKQLFWPVYAPSLLFHTGLGATLPVYVLGALNVGASPSFASLIVAIMGIIQLTFAVPAGVLIDRFGDRSTMLIATALVTAVSGVTVLSMAAGPGVLGAPVAVTLYAASLFLRAPSEAVWTLARQSFITRNVPTHFIGRAMTALGGTIRVGNLAGPLAGAVLVMVFPLWSVFVFATVCAAVAVALLYSPMGAGLRLNSAEVARTSASKAPDASKESDAAEVTDTSGGASPGLRGVNWTAVILAGLPVMVLMALRIVQPVIVQLWGHSIGLSESVVSLLIALGAAIELVIMFPGGYAKDSLGRAPTLIACVSIFGAGFLALVIWPNVTGAFVAVGIMALGNGLGAGINMTIGADLCPSENRGRFLGIWSLFSNTGRVGGPAVVSAFVTFATLGAGIVAIGVAGIAGAVWMAVFAKKIGLPSRVRRPVD</sequence>
<reference evidence="10 11" key="1">
    <citation type="submission" date="2017-09" db="EMBL/GenBank/DDBJ databases">
        <title>Bacterial strain isolated from the female urinary microbiota.</title>
        <authorList>
            <person name="Thomas-White K."/>
            <person name="Kumar N."/>
            <person name="Forster S."/>
            <person name="Putonti C."/>
            <person name="Lawley T."/>
            <person name="Wolfe A.J."/>
        </authorList>
    </citation>
    <scope>NUCLEOTIDE SEQUENCE [LARGE SCALE GENOMIC DNA]</scope>
    <source>
        <strain evidence="10 11">UMB1301</strain>
    </source>
</reference>
<evidence type="ECO:0000256" key="6">
    <source>
        <dbReference type="ARBA" id="ARBA00023136"/>
    </source>
</evidence>
<organism evidence="10 11">
    <name type="scientific">Brevibacterium paucivorans</name>
    <dbReference type="NCBI Taxonomy" id="170994"/>
    <lineage>
        <taxon>Bacteria</taxon>
        <taxon>Bacillati</taxon>
        <taxon>Actinomycetota</taxon>
        <taxon>Actinomycetes</taxon>
        <taxon>Micrococcales</taxon>
        <taxon>Brevibacteriaceae</taxon>
        <taxon>Brevibacterium</taxon>
    </lineage>
</organism>
<dbReference type="PROSITE" id="PS50850">
    <property type="entry name" value="MFS"/>
    <property type="match status" value="2"/>
</dbReference>
<evidence type="ECO:0000256" key="1">
    <source>
        <dbReference type="ARBA" id="ARBA00004651"/>
    </source>
</evidence>
<evidence type="ECO:0000256" key="7">
    <source>
        <dbReference type="SAM" id="MobiDB-lite"/>
    </source>
</evidence>
<keyword evidence="3" id="KW-1003">Cell membrane</keyword>
<keyword evidence="5 8" id="KW-1133">Transmembrane helix</keyword>